<evidence type="ECO:0000256" key="1">
    <source>
        <dbReference type="ARBA" id="ARBA00004141"/>
    </source>
</evidence>
<dbReference type="Pfam" id="PF02361">
    <property type="entry name" value="CbiQ"/>
    <property type="match status" value="1"/>
</dbReference>
<protein>
    <submittedName>
        <fullName evidence="8">Cobalt ABC transporter</fullName>
    </submittedName>
</protein>
<accession>A0A193FZD8</accession>
<dbReference type="PANTHER" id="PTHR34857">
    <property type="entry name" value="SLL0384 PROTEIN"/>
    <property type="match status" value="1"/>
</dbReference>
<sequence>MMEPLYVEGDSPLHRIPASWKLMALLAAGAGLFLVRRLDALAAAAAVGGLLVAMSGAGFAAVWRHARGLLPILAVVGAFTAYFDGWAQASEVLLRVCALVALAMAVTLTTRTTDLIRVCERALYPLDRLGWVDASRVSLALALTLRFIPEIWRNYQDIREAQAARGLSRNALALAVPLLVRTLKRAEEVAEAIEARGG</sequence>
<dbReference type="STRING" id="463025.BAU08_18845"/>
<feature type="transmembrane region" description="Helical" evidence="7">
    <location>
        <begin position="42"/>
        <end position="62"/>
    </location>
</feature>
<reference evidence="8 9" key="1">
    <citation type="submission" date="2016-06" db="EMBL/GenBank/DDBJ databases">
        <title>Complete genome sequences of Bordetella bronchialis and Bordetella flabilis.</title>
        <authorList>
            <person name="LiPuma J.J."/>
            <person name="Spilker T."/>
        </authorList>
    </citation>
    <scope>NUCLEOTIDE SEQUENCE [LARGE SCALE GENOMIC DNA]</scope>
    <source>
        <strain evidence="8 9">AU17976</strain>
    </source>
</reference>
<organism evidence="8 9">
    <name type="scientific">Bordetella bronchialis</name>
    <dbReference type="NCBI Taxonomy" id="463025"/>
    <lineage>
        <taxon>Bacteria</taxon>
        <taxon>Pseudomonadati</taxon>
        <taxon>Pseudomonadota</taxon>
        <taxon>Betaproteobacteria</taxon>
        <taxon>Burkholderiales</taxon>
        <taxon>Alcaligenaceae</taxon>
        <taxon>Bordetella</taxon>
    </lineage>
</organism>
<feature type="transmembrane region" description="Helical" evidence="7">
    <location>
        <begin position="92"/>
        <end position="109"/>
    </location>
</feature>
<comment type="subcellular location">
    <subcellularLocation>
        <location evidence="1">Membrane</location>
        <topology evidence="1">Multi-pass membrane protein</topology>
    </subcellularLocation>
</comment>
<dbReference type="AlphaFoldDB" id="A0A193FZD8"/>
<dbReference type="CDD" id="cd16914">
    <property type="entry name" value="EcfT"/>
    <property type="match status" value="1"/>
</dbReference>
<evidence type="ECO:0000256" key="7">
    <source>
        <dbReference type="SAM" id="Phobius"/>
    </source>
</evidence>
<evidence type="ECO:0000256" key="4">
    <source>
        <dbReference type="ARBA" id="ARBA00022692"/>
    </source>
</evidence>
<keyword evidence="6 7" id="KW-0472">Membrane</keyword>
<dbReference type="EMBL" id="CP016171">
    <property type="protein sequence ID" value="ANN73127.1"/>
    <property type="molecule type" value="Genomic_DNA"/>
</dbReference>
<proteinExistence type="inferred from homology"/>
<name>A0A193FZD8_9BORD</name>
<keyword evidence="3" id="KW-1003">Cell membrane</keyword>
<evidence type="ECO:0000256" key="3">
    <source>
        <dbReference type="ARBA" id="ARBA00022475"/>
    </source>
</evidence>
<dbReference type="GO" id="GO:0005886">
    <property type="term" value="C:plasma membrane"/>
    <property type="evidence" value="ECO:0007669"/>
    <property type="project" value="UniProtKB-ARBA"/>
</dbReference>
<dbReference type="InterPro" id="IPR003339">
    <property type="entry name" value="ABC/ECF_trnsptr_transmembrane"/>
</dbReference>
<evidence type="ECO:0000256" key="6">
    <source>
        <dbReference type="ARBA" id="ARBA00023136"/>
    </source>
</evidence>
<dbReference type="InterPro" id="IPR051611">
    <property type="entry name" value="ECF_transporter_component"/>
</dbReference>
<keyword evidence="4 7" id="KW-0812">Transmembrane</keyword>
<comment type="similarity">
    <text evidence="2">Belongs to the CbiQ family.</text>
</comment>
<evidence type="ECO:0000256" key="5">
    <source>
        <dbReference type="ARBA" id="ARBA00022989"/>
    </source>
</evidence>
<feature type="transmembrane region" description="Helical" evidence="7">
    <location>
        <begin position="68"/>
        <end position="85"/>
    </location>
</feature>
<evidence type="ECO:0000256" key="2">
    <source>
        <dbReference type="ARBA" id="ARBA00008564"/>
    </source>
</evidence>
<dbReference type="PANTHER" id="PTHR34857:SF2">
    <property type="entry name" value="SLL0384 PROTEIN"/>
    <property type="match status" value="1"/>
</dbReference>
<keyword evidence="5 7" id="KW-1133">Transmembrane helix</keyword>
<gene>
    <name evidence="8" type="ORF">BAU08_18845</name>
</gene>
<evidence type="ECO:0000313" key="9">
    <source>
        <dbReference type="Proteomes" id="UP000092213"/>
    </source>
</evidence>
<dbReference type="Proteomes" id="UP000092213">
    <property type="component" value="Chromosome"/>
</dbReference>
<evidence type="ECO:0000313" key="8">
    <source>
        <dbReference type="EMBL" id="ANN73127.1"/>
    </source>
</evidence>
<dbReference type="RefSeq" id="WP_066670961.1">
    <property type="nucleotide sequence ID" value="NZ_CP016171.1"/>
</dbReference>